<dbReference type="InterPro" id="IPR010179">
    <property type="entry name" value="CRISPR-assoc_prot_Cse3"/>
</dbReference>
<dbReference type="Gene3D" id="3.30.70.1200">
    <property type="entry name" value="Crispr-associated protein, domain 1"/>
    <property type="match status" value="1"/>
</dbReference>
<evidence type="ECO:0000313" key="2">
    <source>
        <dbReference type="Proteomes" id="UP000824165"/>
    </source>
</evidence>
<dbReference type="Gene3D" id="3.30.70.1210">
    <property type="entry name" value="Crispr-associated protein, domain 2"/>
    <property type="match status" value="1"/>
</dbReference>
<evidence type="ECO:0000313" key="1">
    <source>
        <dbReference type="EMBL" id="HIT84722.1"/>
    </source>
</evidence>
<accession>A0A9D1KQM1</accession>
<proteinExistence type="predicted"/>
<sequence length="213" mass="24278">MYLSRVMLDQNKRDTIKALASPSIFHGAVEASFKGARDRRLWRIDTLRGKSCVLILSEEVPELDGFAAQFGYDGEYETKEYGKLLERIEEGSVWQFRLTANPTYSSTNGDIKRRGKVKAHRTETHQREWLIKKAEHNGFFVNDDDFSVSESKFLKFRKRNGDTSSLISIISVTYEGVLRVTDKEKFKNALCCGIGREKAYGMGLMTVMRIGNG</sequence>
<name>A0A9D1KQM1_9FIRM</name>
<dbReference type="SUPFAM" id="SSF117987">
    <property type="entry name" value="CRISPR-associated protein"/>
    <property type="match status" value="2"/>
</dbReference>
<organism evidence="1 2">
    <name type="scientific">Candidatus Ornithomonoglobus intestinigallinarum</name>
    <dbReference type="NCBI Taxonomy" id="2840894"/>
    <lineage>
        <taxon>Bacteria</taxon>
        <taxon>Bacillati</taxon>
        <taxon>Bacillota</taxon>
        <taxon>Clostridia</taxon>
        <taxon>Candidatus Ornithomonoglobus</taxon>
    </lineage>
</organism>
<gene>
    <name evidence="1" type="primary">cas6e</name>
    <name evidence="1" type="ORF">IAA60_02325</name>
</gene>
<protein>
    <submittedName>
        <fullName evidence="1">Type I-E CRISPR-associated protein Cas6/Cse3/CasE</fullName>
    </submittedName>
</protein>
<dbReference type="AlphaFoldDB" id="A0A9D1KQM1"/>
<reference evidence="1" key="1">
    <citation type="submission" date="2020-10" db="EMBL/GenBank/DDBJ databases">
        <authorList>
            <person name="Gilroy R."/>
        </authorList>
    </citation>
    <scope>NUCLEOTIDE SEQUENCE</scope>
    <source>
        <strain evidence="1">CHK181-108</strain>
    </source>
</reference>
<dbReference type="Proteomes" id="UP000824165">
    <property type="component" value="Unassembled WGS sequence"/>
</dbReference>
<dbReference type="SMART" id="SM01101">
    <property type="entry name" value="CRISPR_assoc"/>
    <property type="match status" value="1"/>
</dbReference>
<reference evidence="1" key="2">
    <citation type="journal article" date="2021" name="PeerJ">
        <title>Extensive microbial diversity within the chicken gut microbiome revealed by metagenomics and culture.</title>
        <authorList>
            <person name="Gilroy R."/>
            <person name="Ravi A."/>
            <person name="Getino M."/>
            <person name="Pursley I."/>
            <person name="Horton D.L."/>
            <person name="Alikhan N.F."/>
            <person name="Baker D."/>
            <person name="Gharbi K."/>
            <person name="Hall N."/>
            <person name="Watson M."/>
            <person name="Adriaenssens E.M."/>
            <person name="Foster-Nyarko E."/>
            <person name="Jarju S."/>
            <person name="Secka A."/>
            <person name="Antonio M."/>
            <person name="Oren A."/>
            <person name="Chaudhuri R.R."/>
            <person name="La Ragione R."/>
            <person name="Hildebrand F."/>
            <person name="Pallen M.J."/>
        </authorList>
    </citation>
    <scope>NUCLEOTIDE SEQUENCE</scope>
    <source>
        <strain evidence="1">CHK181-108</strain>
    </source>
</reference>
<dbReference type="EMBL" id="DVLU01000019">
    <property type="protein sequence ID" value="HIT84722.1"/>
    <property type="molecule type" value="Genomic_DNA"/>
</dbReference>
<dbReference type="NCBIfam" id="TIGR01907">
    <property type="entry name" value="casE_Cse3"/>
    <property type="match status" value="1"/>
</dbReference>
<dbReference type="CDD" id="cd09727">
    <property type="entry name" value="Cas6_I-E"/>
    <property type="match status" value="1"/>
</dbReference>
<comment type="caution">
    <text evidence="1">The sequence shown here is derived from an EMBL/GenBank/DDBJ whole genome shotgun (WGS) entry which is preliminary data.</text>
</comment>
<dbReference type="Pfam" id="PF08798">
    <property type="entry name" value="CRISPR_assoc"/>
    <property type="match status" value="1"/>
</dbReference>